<dbReference type="RefSeq" id="WP_037548161.1">
    <property type="nucleotide sequence ID" value="NZ_JNUP01000065.1"/>
</dbReference>
<feature type="transmembrane region" description="Helical" evidence="7">
    <location>
        <begin position="140"/>
        <end position="160"/>
    </location>
</feature>
<dbReference type="Gene3D" id="1.20.1250.20">
    <property type="entry name" value="MFS general substrate transporter like domains"/>
    <property type="match status" value="1"/>
</dbReference>
<dbReference type="eggNOG" id="COG0738">
    <property type="taxonomic scope" value="Bacteria"/>
</dbReference>
<gene>
    <name evidence="9" type="ORF">DC28_10745</name>
</gene>
<dbReference type="AlphaFoldDB" id="A0A098QWD3"/>
<evidence type="ECO:0000256" key="1">
    <source>
        <dbReference type="ARBA" id="ARBA00004127"/>
    </source>
</evidence>
<feature type="transmembrane region" description="Helical" evidence="7">
    <location>
        <begin position="82"/>
        <end position="104"/>
    </location>
</feature>
<evidence type="ECO:0000256" key="3">
    <source>
        <dbReference type="ARBA" id="ARBA00022448"/>
    </source>
</evidence>
<keyword evidence="5 7" id="KW-1133">Transmembrane helix</keyword>
<dbReference type="GO" id="GO:0022857">
    <property type="term" value="F:transmembrane transporter activity"/>
    <property type="evidence" value="ECO:0007669"/>
    <property type="project" value="InterPro"/>
</dbReference>
<comment type="similarity">
    <text evidence="2">Belongs to the major facilitator superfamily.</text>
</comment>
<comment type="caution">
    <text evidence="9">The sequence shown here is derived from an EMBL/GenBank/DDBJ whole genome shotgun (WGS) entry which is preliminary data.</text>
</comment>
<evidence type="ECO:0000256" key="4">
    <source>
        <dbReference type="ARBA" id="ARBA00022692"/>
    </source>
</evidence>
<dbReference type="InterPro" id="IPR036259">
    <property type="entry name" value="MFS_trans_sf"/>
</dbReference>
<feature type="transmembrane region" description="Helical" evidence="7">
    <location>
        <begin position="166"/>
        <end position="187"/>
    </location>
</feature>
<accession>A0A098QWD3</accession>
<dbReference type="InterPro" id="IPR051788">
    <property type="entry name" value="MFS_Transporter"/>
</dbReference>
<evidence type="ECO:0000256" key="2">
    <source>
        <dbReference type="ARBA" id="ARBA00008335"/>
    </source>
</evidence>
<organism evidence="9 10">
    <name type="scientific">Spirochaeta lutea</name>
    <dbReference type="NCBI Taxonomy" id="1480694"/>
    <lineage>
        <taxon>Bacteria</taxon>
        <taxon>Pseudomonadati</taxon>
        <taxon>Spirochaetota</taxon>
        <taxon>Spirochaetia</taxon>
        <taxon>Spirochaetales</taxon>
        <taxon>Spirochaetaceae</taxon>
        <taxon>Spirochaeta</taxon>
    </lineage>
</organism>
<sequence>MSNKAQSPSPTNFRAVQFLVLGAQFIFALAANTIQPLLPTIQEELGLSIFASSALPTIYTVSLAFTNLAVGFFIGKLGIKRMILGAGILGVLASLLAFLSPSFAVLTLAYIAYGFAIGSAFTSLTTLYSHLPERYRDFGLYHAFFGIGGIVAPLITGFVQNRGLDFHLIFLVYLILMFVSFLVFLLFPGLENRKYQNGSMGSMVKTLLGPLLIMGIAVMGTYAAAEIGIVTYAGNQHIGTYSTTPAQASLVLSGFWVVFTLSRFITDPLARRFGTKTLVLACVGIAFLALIGWILGAGVWTFLVIGLALGPIFPAMQKFINNHLPDEKKGLFNGGTYASLGAITSLVLPLMGSLGEGGIQRAFIPSAVCLILLFVLVPVVIRRLDNQP</sequence>
<dbReference type="PROSITE" id="PS50850">
    <property type="entry name" value="MFS"/>
    <property type="match status" value="1"/>
</dbReference>
<feature type="transmembrane region" description="Helical" evidence="7">
    <location>
        <begin position="330"/>
        <end position="350"/>
    </location>
</feature>
<feature type="transmembrane region" description="Helical" evidence="7">
    <location>
        <begin position="54"/>
        <end position="75"/>
    </location>
</feature>
<evidence type="ECO:0000256" key="6">
    <source>
        <dbReference type="ARBA" id="ARBA00023136"/>
    </source>
</evidence>
<comment type="subcellular location">
    <subcellularLocation>
        <location evidence="1">Endomembrane system</location>
        <topology evidence="1">Multi-pass membrane protein</topology>
    </subcellularLocation>
</comment>
<feature type="transmembrane region" description="Helical" evidence="7">
    <location>
        <begin position="362"/>
        <end position="381"/>
    </location>
</feature>
<dbReference type="Pfam" id="PF07690">
    <property type="entry name" value="MFS_1"/>
    <property type="match status" value="1"/>
</dbReference>
<dbReference type="PANTHER" id="PTHR23514">
    <property type="entry name" value="BYPASS OF STOP CODON PROTEIN 6"/>
    <property type="match status" value="1"/>
</dbReference>
<dbReference type="OrthoDB" id="3225787at2"/>
<name>A0A098QWD3_9SPIO</name>
<dbReference type="PRINTS" id="PR01035">
    <property type="entry name" value="TCRTETA"/>
</dbReference>
<feature type="domain" description="Major facilitator superfamily (MFS) profile" evidence="8">
    <location>
        <begin position="16"/>
        <end position="385"/>
    </location>
</feature>
<keyword evidence="3" id="KW-0813">Transport</keyword>
<dbReference type="Proteomes" id="UP000029692">
    <property type="component" value="Unassembled WGS sequence"/>
</dbReference>
<dbReference type="InterPro" id="IPR001958">
    <property type="entry name" value="Tet-R_TetA/multi-R_MdtG-like"/>
</dbReference>
<reference evidence="9 10" key="1">
    <citation type="submission" date="2014-05" db="EMBL/GenBank/DDBJ databases">
        <title>De novo Genome Sequence of Spirocheata sp.</title>
        <authorList>
            <person name="Shivani Y."/>
            <person name="Subhash Y."/>
            <person name="Tushar L."/>
            <person name="Sasikala C."/>
            <person name="Ramana C.V."/>
        </authorList>
    </citation>
    <scope>NUCLEOTIDE SEQUENCE [LARGE SCALE GENOMIC DNA]</scope>
    <source>
        <strain evidence="9 10">JC230</strain>
    </source>
</reference>
<evidence type="ECO:0000313" key="9">
    <source>
        <dbReference type="EMBL" id="KGE71718.1"/>
    </source>
</evidence>
<proteinExistence type="inferred from homology"/>
<keyword evidence="10" id="KW-1185">Reference proteome</keyword>
<dbReference type="STRING" id="1480694.DC28_10745"/>
<protein>
    <recommendedName>
        <fullName evidence="8">Major facilitator superfamily (MFS) profile domain-containing protein</fullName>
    </recommendedName>
</protein>
<feature type="transmembrane region" description="Helical" evidence="7">
    <location>
        <begin position="277"/>
        <end position="310"/>
    </location>
</feature>
<dbReference type="GO" id="GO:0012505">
    <property type="term" value="C:endomembrane system"/>
    <property type="evidence" value="ECO:0007669"/>
    <property type="project" value="UniProtKB-SubCell"/>
</dbReference>
<dbReference type="SUPFAM" id="SSF103473">
    <property type="entry name" value="MFS general substrate transporter"/>
    <property type="match status" value="1"/>
</dbReference>
<evidence type="ECO:0000259" key="8">
    <source>
        <dbReference type="PROSITE" id="PS50850"/>
    </source>
</evidence>
<feature type="transmembrane region" description="Helical" evidence="7">
    <location>
        <begin position="110"/>
        <end position="128"/>
    </location>
</feature>
<keyword evidence="6 7" id="KW-0472">Membrane</keyword>
<evidence type="ECO:0000256" key="5">
    <source>
        <dbReference type="ARBA" id="ARBA00022989"/>
    </source>
</evidence>
<dbReference type="PANTHER" id="PTHR23514:SF3">
    <property type="entry name" value="BYPASS OF STOP CODON PROTEIN 6"/>
    <property type="match status" value="1"/>
</dbReference>
<feature type="transmembrane region" description="Helical" evidence="7">
    <location>
        <begin position="246"/>
        <end position="265"/>
    </location>
</feature>
<dbReference type="EMBL" id="JNUP01000065">
    <property type="protein sequence ID" value="KGE71718.1"/>
    <property type="molecule type" value="Genomic_DNA"/>
</dbReference>
<dbReference type="InterPro" id="IPR011701">
    <property type="entry name" value="MFS"/>
</dbReference>
<dbReference type="InterPro" id="IPR020846">
    <property type="entry name" value="MFS_dom"/>
</dbReference>
<feature type="transmembrane region" description="Helical" evidence="7">
    <location>
        <begin position="207"/>
        <end position="234"/>
    </location>
</feature>
<evidence type="ECO:0000256" key="7">
    <source>
        <dbReference type="SAM" id="Phobius"/>
    </source>
</evidence>
<dbReference type="GO" id="GO:0016020">
    <property type="term" value="C:membrane"/>
    <property type="evidence" value="ECO:0007669"/>
    <property type="project" value="TreeGrafter"/>
</dbReference>
<keyword evidence="4 7" id="KW-0812">Transmembrane</keyword>
<evidence type="ECO:0000313" key="10">
    <source>
        <dbReference type="Proteomes" id="UP000029692"/>
    </source>
</evidence>